<feature type="domain" description="PHB de-polymerase C-terminal" evidence="1">
    <location>
        <begin position="211"/>
        <end position="412"/>
    </location>
</feature>
<dbReference type="AlphaFoldDB" id="A0A212T1J7"/>
<protein>
    <submittedName>
        <fullName evidence="2">Poly(3-hydroxybutyrate) depolymerase</fullName>
    </submittedName>
</protein>
<organism evidence="2 3">
    <name type="scientific">Polynucleobacter victoriensis</name>
    <dbReference type="NCBI Taxonomy" id="2049319"/>
    <lineage>
        <taxon>Bacteria</taxon>
        <taxon>Pseudomonadati</taxon>
        <taxon>Pseudomonadota</taxon>
        <taxon>Betaproteobacteria</taxon>
        <taxon>Burkholderiales</taxon>
        <taxon>Burkholderiaceae</taxon>
        <taxon>Polynucleobacter</taxon>
    </lineage>
</organism>
<dbReference type="InterPro" id="IPR051321">
    <property type="entry name" value="PHA/PHB_synthase"/>
</dbReference>
<evidence type="ECO:0000313" key="2">
    <source>
        <dbReference type="EMBL" id="SNC59879.1"/>
    </source>
</evidence>
<dbReference type="Pfam" id="PF06850">
    <property type="entry name" value="PHB_depo_C"/>
    <property type="match status" value="1"/>
</dbReference>
<dbReference type="RefSeq" id="WP_088812020.1">
    <property type="nucleotide sequence ID" value="NZ_FYEX01000001.1"/>
</dbReference>
<dbReference type="PANTHER" id="PTHR36837">
    <property type="entry name" value="POLY(3-HYDROXYALKANOATE) POLYMERASE SUBUNIT PHAC"/>
    <property type="match status" value="1"/>
</dbReference>
<dbReference type="InterPro" id="IPR010915">
    <property type="entry name" value="PHB_depoly_PhaZ"/>
</dbReference>
<dbReference type="PIRSF" id="PIRSF020818">
    <property type="entry name" value="PHB_depoly_PhaZ"/>
    <property type="match status" value="1"/>
</dbReference>
<dbReference type="PANTHER" id="PTHR36837:SF4">
    <property type="entry name" value="BLR0908 PROTEIN"/>
    <property type="match status" value="1"/>
</dbReference>
<keyword evidence="3" id="KW-1185">Reference proteome</keyword>
<evidence type="ECO:0000313" key="3">
    <source>
        <dbReference type="Proteomes" id="UP000197215"/>
    </source>
</evidence>
<reference evidence="3" key="1">
    <citation type="submission" date="2017-06" db="EMBL/GenBank/DDBJ databases">
        <authorList>
            <person name="Varghese N."/>
            <person name="Submissions S."/>
        </authorList>
    </citation>
    <scope>NUCLEOTIDE SEQUENCE [LARGE SCALE GENOMIC DNA]</scope>
    <source>
        <strain evidence="3">MWH-VicM1</strain>
    </source>
</reference>
<dbReference type="NCBIfam" id="TIGR01849">
    <property type="entry name" value="PHB_depoly_PhaZ"/>
    <property type="match status" value="1"/>
</dbReference>
<sequence length="461" mass="51310">MLYQYQEFQRALLQPLTAWAQATAKTFVNPSNPLSLLPSATRIAAGYELLYRLGKEYEKPEFRIKTVVAHGKPVAINEFTVVDKPFCKLVRFKRFSDDVNVIKKLKEDPVVLIVAPLSGHHSTLLRDTVRTLLQNHKVYITDWVDARLVPLEDGSFTLDDYVHYVQDFIRAIGAKDLNVLSVCQPTVPVLGAISLMASNGEVTPRTMTMMGGPIDARKSPTMVNSTATNKSFEWFENNVVYTVPPPHPGAGRRVYPGFLQHTGFVAMNPDRHLQSHWDYFQDLVKGDKDDAQAHIEFYDEYNAVLDMDADYYLQTIKTVFQDFSLPTGKWVVGGKLVKPQDIKTTALLTVEGELDDISGSGQTKAAHGLCKNIAENKKQHFEVKGAGHYGIFSGRRWREIVYPEIGAFIRKHAIKGSKTASAKVAPKATPKAVKKVAAKKIAVKKVAVKKVAAKKTAAKNA</sequence>
<dbReference type="InterPro" id="IPR029058">
    <property type="entry name" value="AB_hydrolase_fold"/>
</dbReference>
<dbReference type="OrthoDB" id="9800634at2"/>
<dbReference type="SUPFAM" id="SSF53474">
    <property type="entry name" value="alpha/beta-Hydrolases"/>
    <property type="match status" value="1"/>
</dbReference>
<evidence type="ECO:0000259" key="1">
    <source>
        <dbReference type="Pfam" id="PF06850"/>
    </source>
</evidence>
<dbReference type="InterPro" id="IPR009656">
    <property type="entry name" value="PHB_depo_C"/>
</dbReference>
<accession>A0A212T1J7</accession>
<dbReference type="Proteomes" id="UP000197215">
    <property type="component" value="Unassembled WGS sequence"/>
</dbReference>
<name>A0A212T1J7_9BURK</name>
<gene>
    <name evidence="2" type="ORF">SAMN06295916_0161</name>
</gene>
<dbReference type="EMBL" id="FYEX01000001">
    <property type="protein sequence ID" value="SNC59879.1"/>
    <property type="molecule type" value="Genomic_DNA"/>
</dbReference>
<proteinExistence type="predicted"/>